<dbReference type="EC" id="3.4.19.12" evidence="2"/>
<dbReference type="PANTHER" id="PTHR10589">
    <property type="entry name" value="UBIQUITIN CARBOXYL-TERMINAL HYDROLASE"/>
    <property type="match status" value="1"/>
</dbReference>
<dbReference type="InterPro" id="IPR038765">
    <property type="entry name" value="Papain-like_cys_pep_sf"/>
</dbReference>
<comment type="caution">
    <text evidence="9">The sequence shown here is derived from an EMBL/GenBank/DDBJ whole genome shotgun (WGS) entry which is preliminary data.</text>
</comment>
<evidence type="ECO:0000259" key="8">
    <source>
        <dbReference type="PROSITE" id="PS52048"/>
    </source>
</evidence>
<gene>
    <name evidence="9" type="ORF">ATNIH1004_005499</name>
</gene>
<evidence type="ECO:0000256" key="7">
    <source>
        <dbReference type="PROSITE-ProRule" id="PRU01393"/>
    </source>
</evidence>
<keyword evidence="3" id="KW-0645">Protease</keyword>
<dbReference type="GeneID" id="54328201"/>
<protein>
    <recommendedName>
        <fullName evidence="2">ubiquitinyl hydrolase 1</fullName>
        <ecNumber evidence="2">3.4.19.12</ecNumber>
    </recommendedName>
</protein>
<dbReference type="SUPFAM" id="SSF54001">
    <property type="entry name" value="Cysteine proteinases"/>
    <property type="match status" value="1"/>
</dbReference>
<reference evidence="9 10" key="1">
    <citation type="submission" date="2019-08" db="EMBL/GenBank/DDBJ databases">
        <title>The genome sequence of a newly discovered highly antifungal drug resistant Aspergillus species, Aspergillus tanneri NIH 1004.</title>
        <authorList>
            <person name="Mounaud S."/>
            <person name="Singh I."/>
            <person name="Joardar V."/>
            <person name="Pakala S."/>
            <person name="Pakala S."/>
            <person name="Venepally P."/>
            <person name="Chung J.K."/>
            <person name="Losada L."/>
            <person name="Nierman W.C."/>
        </authorList>
    </citation>
    <scope>NUCLEOTIDE SEQUENCE [LARGE SCALE GENOMIC DNA]</scope>
    <source>
        <strain evidence="9 10">NIH1004</strain>
    </source>
</reference>
<dbReference type="InterPro" id="IPR001578">
    <property type="entry name" value="Peptidase_C12_UCH"/>
</dbReference>
<keyword evidence="5" id="KW-0378">Hydrolase</keyword>
<dbReference type="Gene3D" id="3.40.532.10">
    <property type="entry name" value="Peptidase C12, ubiquitin carboxyl-terminal hydrolase"/>
    <property type="match status" value="1"/>
</dbReference>
<dbReference type="InterPro" id="IPR036959">
    <property type="entry name" value="Peptidase_C12_UCH_sf"/>
</dbReference>
<evidence type="ECO:0000313" key="10">
    <source>
        <dbReference type="Proteomes" id="UP000324241"/>
    </source>
</evidence>
<organism evidence="9 10">
    <name type="scientific">Aspergillus tanneri</name>
    <dbReference type="NCBI Taxonomy" id="1220188"/>
    <lineage>
        <taxon>Eukaryota</taxon>
        <taxon>Fungi</taxon>
        <taxon>Dikarya</taxon>
        <taxon>Ascomycota</taxon>
        <taxon>Pezizomycotina</taxon>
        <taxon>Eurotiomycetes</taxon>
        <taxon>Eurotiomycetidae</taxon>
        <taxon>Eurotiales</taxon>
        <taxon>Aspergillaceae</taxon>
        <taxon>Aspergillus</taxon>
        <taxon>Aspergillus subgen. Circumdati</taxon>
    </lineage>
</organism>
<evidence type="ECO:0000256" key="3">
    <source>
        <dbReference type="ARBA" id="ARBA00022670"/>
    </source>
</evidence>
<dbReference type="RefSeq" id="XP_033426185.1">
    <property type="nucleotide sequence ID" value="XM_033570153.1"/>
</dbReference>
<name>A0A5M9MN15_9EURO</name>
<evidence type="ECO:0000256" key="4">
    <source>
        <dbReference type="ARBA" id="ARBA00022786"/>
    </source>
</evidence>
<dbReference type="Proteomes" id="UP000324241">
    <property type="component" value="Unassembled WGS sequence"/>
</dbReference>
<evidence type="ECO:0000256" key="1">
    <source>
        <dbReference type="ARBA" id="ARBA00000707"/>
    </source>
</evidence>
<dbReference type="PANTHER" id="PTHR10589:SF41">
    <property type="entry name" value="UBIQUITIN CARBOXYL-TERMINAL HYDROLASE"/>
    <property type="match status" value="1"/>
</dbReference>
<dbReference type="VEuPathDB" id="FungiDB:EYZ11_013186"/>
<comment type="caution">
    <text evidence="7">Lacks conserved residue(s) required for the propagation of feature annotation.</text>
</comment>
<evidence type="ECO:0000256" key="6">
    <source>
        <dbReference type="ARBA" id="ARBA00022807"/>
    </source>
</evidence>
<proteinExistence type="inferred from homology"/>
<dbReference type="GO" id="GO:0004843">
    <property type="term" value="F:cysteine-type deubiquitinase activity"/>
    <property type="evidence" value="ECO:0007669"/>
    <property type="project" value="UniProtKB-EC"/>
</dbReference>
<dbReference type="PROSITE" id="PS52048">
    <property type="entry name" value="UCH_DOMAIN"/>
    <property type="match status" value="1"/>
</dbReference>
<dbReference type="OrthoDB" id="427186at2759"/>
<keyword evidence="6" id="KW-0788">Thiol protease</keyword>
<keyword evidence="4" id="KW-0833">Ubl conjugation pathway</keyword>
<dbReference type="GO" id="GO:0005737">
    <property type="term" value="C:cytoplasm"/>
    <property type="evidence" value="ECO:0007669"/>
    <property type="project" value="TreeGrafter"/>
</dbReference>
<evidence type="ECO:0000313" key="9">
    <source>
        <dbReference type="EMBL" id="KAA8646824.1"/>
    </source>
</evidence>
<evidence type="ECO:0000256" key="5">
    <source>
        <dbReference type="ARBA" id="ARBA00022801"/>
    </source>
</evidence>
<dbReference type="Pfam" id="PF01088">
    <property type="entry name" value="Peptidase_C12"/>
    <property type="match status" value="1"/>
</dbReference>
<feature type="domain" description="UCH catalytic" evidence="8">
    <location>
        <begin position="6"/>
        <end position="155"/>
    </location>
</feature>
<dbReference type="GO" id="GO:0006511">
    <property type="term" value="P:ubiquitin-dependent protein catabolic process"/>
    <property type="evidence" value="ECO:0007669"/>
    <property type="project" value="InterPro"/>
</dbReference>
<dbReference type="AlphaFoldDB" id="A0A5M9MN15"/>
<accession>A0A5M9MN15</accession>
<comment type="similarity">
    <text evidence="7">Belongs to the peptidase C12 family.</text>
</comment>
<sequence length="155" mass="17381">MTSPRDFTVLENSPVVMNDLAYRLGLSRELTFYDVYSLDDPEPLAFVPCRVFALLAIVFLTDARDNTRKEEDSERVVWFRQTMVHDCGLIGLLRCVCNGLSAQRITPGSELDLILRQATPLTMYERAKLLEESKTVYEASQAAAVKGDTVLCGGR</sequence>
<comment type="catalytic activity">
    <reaction evidence="1">
        <text>Thiol-dependent hydrolysis of ester, thioester, amide, peptide and isopeptide bonds formed by the C-terminal Gly of ubiquitin (a 76-residue protein attached to proteins as an intracellular targeting signal).</text>
        <dbReference type="EC" id="3.4.19.12"/>
    </reaction>
</comment>
<dbReference type="EMBL" id="QUQM01000004">
    <property type="protein sequence ID" value="KAA8646824.1"/>
    <property type="molecule type" value="Genomic_DNA"/>
</dbReference>
<dbReference type="GO" id="GO:0016579">
    <property type="term" value="P:protein deubiquitination"/>
    <property type="evidence" value="ECO:0007669"/>
    <property type="project" value="TreeGrafter"/>
</dbReference>
<evidence type="ECO:0000256" key="2">
    <source>
        <dbReference type="ARBA" id="ARBA00012759"/>
    </source>
</evidence>